<comment type="similarity">
    <text evidence="1 5">Belongs to the MreC family.</text>
</comment>
<evidence type="ECO:0000313" key="9">
    <source>
        <dbReference type="Proteomes" id="UP001501612"/>
    </source>
</evidence>
<evidence type="ECO:0000259" key="7">
    <source>
        <dbReference type="Pfam" id="PF04085"/>
    </source>
</evidence>
<dbReference type="InterPro" id="IPR042175">
    <property type="entry name" value="Cell/Rod_MreC_2"/>
</dbReference>
<dbReference type="PANTHER" id="PTHR34138">
    <property type="entry name" value="CELL SHAPE-DETERMINING PROTEIN MREC"/>
    <property type="match status" value="1"/>
</dbReference>
<dbReference type="PANTHER" id="PTHR34138:SF1">
    <property type="entry name" value="CELL SHAPE-DETERMINING PROTEIN MREC"/>
    <property type="match status" value="1"/>
</dbReference>
<keyword evidence="9" id="KW-1185">Reference proteome</keyword>
<gene>
    <name evidence="8" type="primary">mreC</name>
    <name evidence="8" type="ORF">GCM10009737_26780</name>
</gene>
<dbReference type="InterPro" id="IPR007221">
    <property type="entry name" value="MreC"/>
</dbReference>
<proteinExistence type="inferred from homology"/>
<keyword evidence="3 5" id="KW-0133">Cell shape</keyword>
<dbReference type="InterPro" id="IPR055342">
    <property type="entry name" value="MreC_beta-barrel_core"/>
</dbReference>
<accession>A0ABN2PJZ8</accession>
<dbReference type="Pfam" id="PF04085">
    <property type="entry name" value="MreC"/>
    <property type="match status" value="1"/>
</dbReference>
<dbReference type="Proteomes" id="UP001501612">
    <property type="component" value="Unassembled WGS sequence"/>
</dbReference>
<evidence type="ECO:0000256" key="4">
    <source>
        <dbReference type="ARBA" id="ARBA00032089"/>
    </source>
</evidence>
<dbReference type="Gene3D" id="2.40.10.340">
    <property type="entry name" value="Rod shape-determining protein MreC, domain 1"/>
    <property type="match status" value="1"/>
</dbReference>
<evidence type="ECO:0000313" key="8">
    <source>
        <dbReference type="EMBL" id="GAA1923801.1"/>
    </source>
</evidence>
<dbReference type="Gene3D" id="2.40.10.350">
    <property type="entry name" value="Rod shape-determining protein MreC, domain 2"/>
    <property type="match status" value="1"/>
</dbReference>
<dbReference type="EMBL" id="BAAAMY010000006">
    <property type="protein sequence ID" value="GAA1923801.1"/>
    <property type="molecule type" value="Genomic_DNA"/>
</dbReference>
<feature type="region of interest" description="Disordered" evidence="6">
    <location>
        <begin position="1"/>
        <end position="20"/>
    </location>
</feature>
<evidence type="ECO:0000256" key="2">
    <source>
        <dbReference type="ARBA" id="ARBA00013855"/>
    </source>
</evidence>
<feature type="domain" description="Rod shape-determining protein MreC beta-barrel core" evidence="7">
    <location>
        <begin position="147"/>
        <end position="291"/>
    </location>
</feature>
<evidence type="ECO:0000256" key="5">
    <source>
        <dbReference type="PIRNR" id="PIRNR038471"/>
    </source>
</evidence>
<comment type="function">
    <text evidence="5">Involved in formation and maintenance of cell shape.</text>
</comment>
<evidence type="ECO:0000256" key="1">
    <source>
        <dbReference type="ARBA" id="ARBA00009369"/>
    </source>
</evidence>
<reference evidence="8 9" key="1">
    <citation type="journal article" date="2019" name="Int. J. Syst. Evol. Microbiol.">
        <title>The Global Catalogue of Microorganisms (GCM) 10K type strain sequencing project: providing services to taxonomists for standard genome sequencing and annotation.</title>
        <authorList>
            <consortium name="The Broad Institute Genomics Platform"/>
            <consortium name="The Broad Institute Genome Sequencing Center for Infectious Disease"/>
            <person name="Wu L."/>
            <person name="Ma J."/>
        </authorList>
    </citation>
    <scope>NUCLEOTIDE SEQUENCE [LARGE SCALE GENOMIC DNA]</scope>
    <source>
        <strain evidence="8 9">JCM 14046</strain>
    </source>
</reference>
<dbReference type="RefSeq" id="WP_344008044.1">
    <property type="nucleotide sequence ID" value="NZ_BAAAMY010000006.1"/>
</dbReference>
<comment type="caution">
    <text evidence="8">The sequence shown here is derived from an EMBL/GenBank/DDBJ whole genome shotgun (WGS) entry which is preliminary data.</text>
</comment>
<name>A0ABN2PJZ8_9ACTN</name>
<evidence type="ECO:0000256" key="6">
    <source>
        <dbReference type="SAM" id="MobiDB-lite"/>
    </source>
</evidence>
<dbReference type="InterPro" id="IPR042177">
    <property type="entry name" value="Cell/Rod_1"/>
</dbReference>
<sequence>MTAPTNPYRGRERRWRGAGRLDGPTPSRALLVALLLACACLITLDQQTDGPVEAGREVVGEAVGPLQSGAAGLVRPFTAVPEWLRTQSSLREDVAALEAENSRLRQEAATSGLDRNRLAELDGLTRAAQDGGFTLVPARVVAMGPMQSFSRTVTIDAGERAGVTPDMTVIDNDGLVGRVLRTTRTTATVLLVMDPESVVGGRVGESMEIGFLRGRGAIEDGGRLTLDLVDGSVVPAEGDTVVTWGSDGGAPYVAGVPIGRVQQVWSSPRETAKFAEIEPFVDFSSLDLVGVAVPSGTRSDRGVLEADGSIR</sequence>
<organism evidence="8 9">
    <name type="scientific">Nocardioides lentus</name>
    <dbReference type="NCBI Taxonomy" id="338077"/>
    <lineage>
        <taxon>Bacteria</taxon>
        <taxon>Bacillati</taxon>
        <taxon>Actinomycetota</taxon>
        <taxon>Actinomycetes</taxon>
        <taxon>Propionibacteriales</taxon>
        <taxon>Nocardioidaceae</taxon>
        <taxon>Nocardioides</taxon>
    </lineage>
</organism>
<evidence type="ECO:0000256" key="3">
    <source>
        <dbReference type="ARBA" id="ARBA00022960"/>
    </source>
</evidence>
<protein>
    <recommendedName>
        <fullName evidence="2 5">Cell shape-determining protein MreC</fullName>
    </recommendedName>
    <alternativeName>
        <fullName evidence="4 5">Cell shape protein MreC</fullName>
    </alternativeName>
</protein>
<dbReference type="PIRSF" id="PIRSF038471">
    <property type="entry name" value="MreC"/>
    <property type="match status" value="1"/>
</dbReference>